<sequence>MVKNIFISLAKKLTWAKVGYCEILHENQEKKMLDIHFPELLKHGSVEQVNKVAKFQIPQIIDLKLIYVIQSISSNSIIPQFSQKVANQMAYFEIIEIISRNLVSQFPQKIQRYLNWASQFLKSIMLYKRENFQQIVNYALFLRLLYNKQRANQFVEQSEFYRDILNKIKMTFYDQNYVQKEILDIRKSNMLFFG</sequence>
<accession>A0DIZ8</accession>
<evidence type="ECO:0000313" key="2">
    <source>
        <dbReference type="Proteomes" id="UP000000600"/>
    </source>
</evidence>
<keyword evidence="2" id="KW-1185">Reference proteome</keyword>
<proteinExistence type="predicted"/>
<protein>
    <recommendedName>
        <fullName evidence="3">Ras-GEF domain-containing protein</fullName>
    </recommendedName>
</protein>
<dbReference type="KEGG" id="ptm:GSPATT00017372001"/>
<dbReference type="HOGENOM" id="CLU_1404968_0_0_1"/>
<reference evidence="1 2" key="1">
    <citation type="journal article" date="2006" name="Nature">
        <title>Global trends of whole-genome duplications revealed by the ciliate Paramecium tetraurelia.</title>
        <authorList>
            <consortium name="Genoscope"/>
            <person name="Aury J.-M."/>
            <person name="Jaillon O."/>
            <person name="Duret L."/>
            <person name="Noel B."/>
            <person name="Jubin C."/>
            <person name="Porcel B.M."/>
            <person name="Segurens B."/>
            <person name="Daubin V."/>
            <person name="Anthouard V."/>
            <person name="Aiach N."/>
            <person name="Arnaiz O."/>
            <person name="Billaut A."/>
            <person name="Beisson J."/>
            <person name="Blanc I."/>
            <person name="Bouhouche K."/>
            <person name="Camara F."/>
            <person name="Duharcourt S."/>
            <person name="Guigo R."/>
            <person name="Gogendeau D."/>
            <person name="Katinka M."/>
            <person name="Keller A.-M."/>
            <person name="Kissmehl R."/>
            <person name="Klotz C."/>
            <person name="Koll F."/>
            <person name="Le Moue A."/>
            <person name="Lepere C."/>
            <person name="Malinsky S."/>
            <person name="Nowacki M."/>
            <person name="Nowak J.K."/>
            <person name="Plattner H."/>
            <person name="Poulain J."/>
            <person name="Ruiz F."/>
            <person name="Serrano V."/>
            <person name="Zagulski M."/>
            <person name="Dessen P."/>
            <person name="Betermier M."/>
            <person name="Weissenbach J."/>
            <person name="Scarpelli C."/>
            <person name="Schachter V."/>
            <person name="Sperling L."/>
            <person name="Meyer E."/>
            <person name="Cohen J."/>
            <person name="Wincker P."/>
        </authorList>
    </citation>
    <scope>NUCLEOTIDE SEQUENCE [LARGE SCALE GENOMIC DNA]</scope>
    <source>
        <strain evidence="1 2">Stock d4-2</strain>
    </source>
</reference>
<dbReference type="GeneID" id="5036197"/>
<dbReference type="Proteomes" id="UP000000600">
    <property type="component" value="Unassembled WGS sequence"/>
</dbReference>
<dbReference type="EMBL" id="CT868452">
    <property type="protein sequence ID" value="CAK83015.1"/>
    <property type="molecule type" value="Genomic_DNA"/>
</dbReference>
<dbReference type="RefSeq" id="XP_001450412.1">
    <property type="nucleotide sequence ID" value="XM_001450375.1"/>
</dbReference>
<gene>
    <name evidence="1" type="ORF">GSPATT00017372001</name>
</gene>
<organism evidence="1 2">
    <name type="scientific">Paramecium tetraurelia</name>
    <dbReference type="NCBI Taxonomy" id="5888"/>
    <lineage>
        <taxon>Eukaryota</taxon>
        <taxon>Sar</taxon>
        <taxon>Alveolata</taxon>
        <taxon>Ciliophora</taxon>
        <taxon>Intramacronucleata</taxon>
        <taxon>Oligohymenophorea</taxon>
        <taxon>Peniculida</taxon>
        <taxon>Parameciidae</taxon>
        <taxon>Paramecium</taxon>
    </lineage>
</organism>
<dbReference type="AlphaFoldDB" id="A0DIZ8"/>
<evidence type="ECO:0000313" key="1">
    <source>
        <dbReference type="EMBL" id="CAK83015.1"/>
    </source>
</evidence>
<name>A0DIZ8_PARTE</name>
<evidence type="ECO:0008006" key="3">
    <source>
        <dbReference type="Google" id="ProtNLM"/>
    </source>
</evidence>
<dbReference type="InParanoid" id="A0DIZ8"/>